<keyword evidence="3" id="KW-1185">Reference proteome</keyword>
<dbReference type="RefSeq" id="XP_069210762.1">
    <property type="nucleotide sequence ID" value="XM_069350376.1"/>
</dbReference>
<proteinExistence type="predicted"/>
<name>A0ABR3Q820_9TREE</name>
<feature type="region of interest" description="Disordered" evidence="1">
    <location>
        <begin position="1"/>
        <end position="20"/>
    </location>
</feature>
<sequence length="259" mass="27726">MAAREPRALQPGAPEPDSTAFGFELRVRALEARVKGVPASQLAGLSLADDAEASPPDDPVTRAKLRARRKQAKGADEAPESLTRRVAALVDKLEAVVGANPALKQFHDNYAAYAPLLSLSLPDDAEGDEEADAPVQVRDLLPVGAKAAMVLEARADIVDAERGLREISLLDQRGVAGANGLEDIVALKPALVNGQARLATRQRDLAAVRADVAALASRYTEFTTTVSDLFVDVHEQLVEIEEVVARAERAKRREVAGRY</sequence>
<protein>
    <submittedName>
        <fullName evidence="2">Uncharacterized protein</fullName>
    </submittedName>
</protein>
<dbReference type="Pfam" id="PF07426">
    <property type="entry name" value="Dynactin_p22"/>
    <property type="match status" value="1"/>
</dbReference>
<reference evidence="2 3" key="1">
    <citation type="submission" date="2023-08" db="EMBL/GenBank/DDBJ databases">
        <title>Annotated Genome Sequence of Vanrija albida AlHP1.</title>
        <authorList>
            <person name="Herzog R."/>
        </authorList>
    </citation>
    <scope>NUCLEOTIDE SEQUENCE [LARGE SCALE GENOMIC DNA]</scope>
    <source>
        <strain evidence="2 3">AlHP1</strain>
    </source>
</reference>
<dbReference type="GeneID" id="95982804"/>
<dbReference type="Proteomes" id="UP001565368">
    <property type="component" value="Unassembled WGS sequence"/>
</dbReference>
<organism evidence="2 3">
    <name type="scientific">Vanrija albida</name>
    <dbReference type="NCBI Taxonomy" id="181172"/>
    <lineage>
        <taxon>Eukaryota</taxon>
        <taxon>Fungi</taxon>
        <taxon>Dikarya</taxon>
        <taxon>Basidiomycota</taxon>
        <taxon>Agaricomycotina</taxon>
        <taxon>Tremellomycetes</taxon>
        <taxon>Trichosporonales</taxon>
        <taxon>Trichosporonaceae</taxon>
        <taxon>Vanrija</taxon>
    </lineage>
</organism>
<evidence type="ECO:0000313" key="2">
    <source>
        <dbReference type="EMBL" id="KAL1410818.1"/>
    </source>
</evidence>
<dbReference type="InterPro" id="IPR009991">
    <property type="entry name" value="DCTN3"/>
</dbReference>
<comment type="caution">
    <text evidence="2">The sequence shown here is derived from an EMBL/GenBank/DDBJ whole genome shotgun (WGS) entry which is preliminary data.</text>
</comment>
<evidence type="ECO:0000313" key="3">
    <source>
        <dbReference type="Proteomes" id="UP001565368"/>
    </source>
</evidence>
<dbReference type="EMBL" id="JBBXJM010000002">
    <property type="protein sequence ID" value="KAL1410818.1"/>
    <property type="molecule type" value="Genomic_DNA"/>
</dbReference>
<accession>A0ABR3Q820</accession>
<evidence type="ECO:0000256" key="1">
    <source>
        <dbReference type="SAM" id="MobiDB-lite"/>
    </source>
</evidence>
<gene>
    <name evidence="2" type="ORF">Q8F55_001761</name>
</gene>